<dbReference type="PANTHER" id="PTHR35810:SF1">
    <property type="entry name" value="CYTOPLASMIC PROTEIN"/>
    <property type="match status" value="1"/>
</dbReference>
<dbReference type="KEGG" id="mhaq:WC39_02295"/>
<evidence type="ECO:0000313" key="5">
    <source>
        <dbReference type="Proteomes" id="UP000315164"/>
    </source>
</evidence>
<dbReference type="OrthoDB" id="9802752at2"/>
<evidence type="ECO:0000313" key="2">
    <source>
        <dbReference type="EMBL" id="TRB40387.1"/>
    </source>
</evidence>
<dbReference type="Proteomes" id="UP000315164">
    <property type="component" value="Unassembled WGS sequence"/>
</dbReference>
<dbReference type="EMBL" id="UGPN01000002">
    <property type="protein sequence ID" value="STY59051.1"/>
    <property type="molecule type" value="Genomic_DNA"/>
</dbReference>
<dbReference type="GeneID" id="67368082"/>
<evidence type="ECO:0000313" key="3">
    <source>
        <dbReference type="EMBL" id="TRB76218.1"/>
    </source>
</evidence>
<keyword evidence="6" id="KW-1185">Reference proteome</keyword>
<reference evidence="5 6" key="2">
    <citation type="journal article" date="2019" name="Vet. Microbiol.">
        <title>Genetic characterization of susceptible and multi-drug resistant Mannheimia haemolytica isolated from high-risk stocker calves prior to and after antimicrobial metaphylaxis.</title>
        <authorList>
            <person name="Snyder E.R."/>
            <person name="Alvarez-Narvaez S."/>
            <person name="Credille B.C."/>
        </authorList>
    </citation>
    <scope>NUCLEOTIDE SEQUENCE [LARGE SCALE GENOMIC DNA]</scope>
    <source>
        <strain evidence="3 5">UGA-R5-128-1</strain>
        <strain evidence="2 6">UGA-R7-163-1</strain>
    </source>
</reference>
<dbReference type="STRING" id="75985.WC39_02295"/>
<dbReference type="Proteomes" id="UP000254802">
    <property type="component" value="Unassembled WGS sequence"/>
</dbReference>
<sequence>MKNPIEIYQSQDGKTQVSVQFDKETVWLSLQQMADIFGRDKSVISRHLRNIYQEGELEREATVAKNATVQIEGAREVVRLKDYLVKGYALNERRLQERGIEFEQVIGLLSQYTGCLSLVGGRKFA</sequence>
<organism evidence="3 5">
    <name type="scientific">Mannheimia haemolytica</name>
    <name type="common">Pasteurella haemolytica</name>
    <dbReference type="NCBI Taxonomy" id="75985"/>
    <lineage>
        <taxon>Bacteria</taxon>
        <taxon>Pseudomonadati</taxon>
        <taxon>Pseudomonadota</taxon>
        <taxon>Gammaproteobacteria</taxon>
        <taxon>Pasteurellales</taxon>
        <taxon>Pasteurellaceae</taxon>
        <taxon>Mannheimia</taxon>
    </lineage>
</organism>
<gene>
    <name evidence="3" type="ORF">FEA53_00075</name>
    <name evidence="2" type="ORF">FEB89_00075</name>
    <name evidence="1" type="ORF">NCTC10638_00196</name>
</gene>
<dbReference type="EMBL" id="VAJI01000001">
    <property type="protein sequence ID" value="TRB40387.1"/>
    <property type="molecule type" value="Genomic_DNA"/>
</dbReference>
<protein>
    <submittedName>
        <fullName evidence="3">Virulence factor</fullName>
    </submittedName>
    <submittedName>
        <fullName evidence="1">Virulence protein</fullName>
    </submittedName>
</protein>
<dbReference type="EMBL" id="VAJB01000001">
    <property type="protein sequence ID" value="TRB76218.1"/>
    <property type="molecule type" value="Genomic_DNA"/>
</dbReference>
<reference evidence="1 4" key="1">
    <citation type="submission" date="2018-06" db="EMBL/GenBank/DDBJ databases">
        <authorList>
            <consortium name="Pathogen Informatics"/>
            <person name="Doyle S."/>
        </authorList>
    </citation>
    <scope>NUCLEOTIDE SEQUENCE [LARGE SCALE GENOMIC DNA]</scope>
    <source>
        <strain evidence="1 4">NCTC10638</strain>
    </source>
</reference>
<dbReference type="KEGG" id="mhay:VK67_02300"/>
<proteinExistence type="predicted"/>
<evidence type="ECO:0000313" key="6">
    <source>
        <dbReference type="Proteomes" id="UP000318394"/>
    </source>
</evidence>
<name>A0A248ZWW2_MANHA</name>
<evidence type="ECO:0000313" key="1">
    <source>
        <dbReference type="EMBL" id="STY59051.1"/>
    </source>
</evidence>
<accession>A0A248ZWW2</accession>
<dbReference type="AlphaFoldDB" id="A0A248ZWW2"/>
<dbReference type="Proteomes" id="UP000318394">
    <property type="component" value="Unassembled WGS sequence"/>
</dbReference>
<dbReference type="PANTHER" id="PTHR35810">
    <property type="entry name" value="CYTOPLASMIC PROTEIN-RELATED"/>
    <property type="match status" value="1"/>
</dbReference>
<dbReference type="RefSeq" id="WP_006250270.1">
    <property type="nucleotide sequence ID" value="NZ_CP011098.1"/>
</dbReference>
<evidence type="ECO:0000313" key="4">
    <source>
        <dbReference type="Proteomes" id="UP000254802"/>
    </source>
</evidence>